<gene>
    <name evidence="2" type="ORF">LVJ94_04765</name>
</gene>
<proteinExistence type="predicted"/>
<organism evidence="2 3">
    <name type="scientific">Pendulispora rubella</name>
    <dbReference type="NCBI Taxonomy" id="2741070"/>
    <lineage>
        <taxon>Bacteria</taxon>
        <taxon>Pseudomonadati</taxon>
        <taxon>Myxococcota</taxon>
        <taxon>Myxococcia</taxon>
        <taxon>Myxococcales</taxon>
        <taxon>Sorangiineae</taxon>
        <taxon>Pendulisporaceae</taxon>
        <taxon>Pendulispora</taxon>
    </lineage>
</organism>
<keyword evidence="1" id="KW-1133">Transmembrane helix</keyword>
<feature type="transmembrane region" description="Helical" evidence="1">
    <location>
        <begin position="33"/>
        <end position="55"/>
    </location>
</feature>
<dbReference type="RefSeq" id="WP_394836205.1">
    <property type="nucleotide sequence ID" value="NZ_CP089929.1"/>
</dbReference>
<feature type="transmembrane region" description="Helical" evidence="1">
    <location>
        <begin position="161"/>
        <end position="179"/>
    </location>
</feature>
<sequence length="270" mass="28080">MPAPIRNYLGQKPDRSLVALGTVLALGGTVPRLALGVAGVTTLTAVVLTLVLARLESHPPLELMASLTASALAWGAGVLLSFASALQALRRDRDEGIRQLAGARTGERATASYLWARVAGLAAALFAMIGGGVALAGLVAMLAARHAGLVFQCAQSTVASLVYAAGFAVTMAPIAMAVLGARSRAGGYFGVLVLVFLPELLLEWSRKILPEPWGELASLPSALASLRGALMPEHVDALRFVRAAVVLGIAAAIALGWLAYQLSRLDEERR</sequence>
<evidence type="ECO:0000256" key="1">
    <source>
        <dbReference type="SAM" id="Phobius"/>
    </source>
</evidence>
<dbReference type="EMBL" id="CP089983">
    <property type="protein sequence ID" value="WXB06556.1"/>
    <property type="molecule type" value="Genomic_DNA"/>
</dbReference>
<evidence type="ECO:0000313" key="2">
    <source>
        <dbReference type="EMBL" id="WXB06556.1"/>
    </source>
</evidence>
<evidence type="ECO:0000313" key="3">
    <source>
        <dbReference type="Proteomes" id="UP001374803"/>
    </source>
</evidence>
<feature type="transmembrane region" description="Helical" evidence="1">
    <location>
        <begin position="114"/>
        <end position="141"/>
    </location>
</feature>
<feature type="transmembrane region" description="Helical" evidence="1">
    <location>
        <begin position="186"/>
        <end position="204"/>
    </location>
</feature>
<protein>
    <recommendedName>
        <fullName evidence="4">ABC transporter permease</fullName>
    </recommendedName>
</protein>
<dbReference type="Proteomes" id="UP001374803">
    <property type="component" value="Chromosome"/>
</dbReference>
<keyword evidence="1" id="KW-0812">Transmembrane</keyword>
<feature type="transmembrane region" description="Helical" evidence="1">
    <location>
        <begin position="240"/>
        <end position="260"/>
    </location>
</feature>
<feature type="transmembrane region" description="Helical" evidence="1">
    <location>
        <begin position="67"/>
        <end position="89"/>
    </location>
</feature>
<keyword evidence="1" id="KW-0472">Membrane</keyword>
<accession>A0ABZ2L9S0</accession>
<evidence type="ECO:0008006" key="4">
    <source>
        <dbReference type="Google" id="ProtNLM"/>
    </source>
</evidence>
<name>A0ABZ2L9S0_9BACT</name>
<keyword evidence="3" id="KW-1185">Reference proteome</keyword>
<reference evidence="2" key="1">
    <citation type="submission" date="2021-12" db="EMBL/GenBank/DDBJ databases">
        <title>Discovery of the Pendulisporaceae a myxobacterial family with distinct sporulation behavior and unique specialized metabolism.</title>
        <authorList>
            <person name="Garcia R."/>
            <person name="Popoff A."/>
            <person name="Bader C.D."/>
            <person name="Loehr J."/>
            <person name="Walesch S."/>
            <person name="Walt C."/>
            <person name="Boldt J."/>
            <person name="Bunk B."/>
            <person name="Haeckl F.J.F.P.J."/>
            <person name="Gunesch A.P."/>
            <person name="Birkelbach J."/>
            <person name="Nuebel U."/>
            <person name="Pietschmann T."/>
            <person name="Bach T."/>
            <person name="Mueller R."/>
        </authorList>
    </citation>
    <scope>NUCLEOTIDE SEQUENCE</scope>
    <source>
        <strain evidence="2">MSr11367</strain>
    </source>
</reference>